<evidence type="ECO:0000313" key="1">
    <source>
        <dbReference type="EMBL" id="KAK7358366.1"/>
    </source>
</evidence>
<comment type="caution">
    <text evidence="1">The sequence shown here is derived from an EMBL/GenBank/DDBJ whole genome shotgun (WGS) entry which is preliminary data.</text>
</comment>
<organism evidence="1 2">
    <name type="scientific">Canavalia gladiata</name>
    <name type="common">Sword bean</name>
    <name type="synonym">Dolichos gladiatus</name>
    <dbReference type="NCBI Taxonomy" id="3824"/>
    <lineage>
        <taxon>Eukaryota</taxon>
        <taxon>Viridiplantae</taxon>
        <taxon>Streptophyta</taxon>
        <taxon>Embryophyta</taxon>
        <taxon>Tracheophyta</taxon>
        <taxon>Spermatophyta</taxon>
        <taxon>Magnoliopsida</taxon>
        <taxon>eudicotyledons</taxon>
        <taxon>Gunneridae</taxon>
        <taxon>Pentapetalae</taxon>
        <taxon>rosids</taxon>
        <taxon>fabids</taxon>
        <taxon>Fabales</taxon>
        <taxon>Fabaceae</taxon>
        <taxon>Papilionoideae</taxon>
        <taxon>50 kb inversion clade</taxon>
        <taxon>NPAAA clade</taxon>
        <taxon>indigoferoid/millettioid clade</taxon>
        <taxon>Phaseoleae</taxon>
        <taxon>Canavalia</taxon>
    </lineage>
</organism>
<dbReference type="Proteomes" id="UP001367508">
    <property type="component" value="Unassembled WGS sequence"/>
</dbReference>
<reference evidence="1 2" key="1">
    <citation type="submission" date="2024-01" db="EMBL/GenBank/DDBJ databases">
        <title>The genomes of 5 underutilized Papilionoideae crops provide insights into root nodulation and disease resistanc.</title>
        <authorList>
            <person name="Jiang F."/>
        </authorList>
    </citation>
    <scope>NUCLEOTIDE SEQUENCE [LARGE SCALE GENOMIC DNA]</scope>
    <source>
        <strain evidence="1">LVBAO_FW01</strain>
        <tissue evidence="1">Leaves</tissue>
    </source>
</reference>
<sequence>MFFVSFSLPILHFRELQTRASWLVLQNAMALCQVNLLKVVKECGDLMAKRVPIGQRTMPPKSFCLLRRVMQSHSTKTSLVLQCVIQDFSPLISDKTMSLHGLITLGYNVLNFSFFFYCMCDALKPEMCDDI</sequence>
<accession>A0AAN9MPS7</accession>
<dbReference type="AlphaFoldDB" id="A0AAN9MPS7"/>
<gene>
    <name evidence="1" type="ORF">VNO77_00293</name>
</gene>
<evidence type="ECO:0000313" key="2">
    <source>
        <dbReference type="Proteomes" id="UP001367508"/>
    </source>
</evidence>
<proteinExistence type="predicted"/>
<keyword evidence="2" id="KW-1185">Reference proteome</keyword>
<name>A0AAN9MPS7_CANGL</name>
<protein>
    <submittedName>
        <fullName evidence="1">Uncharacterized protein</fullName>
    </submittedName>
</protein>
<dbReference type="EMBL" id="JAYMYQ010000001">
    <property type="protein sequence ID" value="KAK7358366.1"/>
    <property type="molecule type" value="Genomic_DNA"/>
</dbReference>